<comment type="caution">
    <text evidence="1">The sequence shown here is derived from an EMBL/GenBank/DDBJ whole genome shotgun (WGS) entry which is preliminary data.</text>
</comment>
<sequence>MVLRPYYEGLVIREGTSDECTLVASEYGVKVTPGYLFVLGENLSSFVVSGKPQWHEDEGGTDDPSWFGHMVGTL</sequence>
<organism evidence="1 2">
    <name type="scientific">Streptomyces blastmyceticus</name>
    <dbReference type="NCBI Taxonomy" id="68180"/>
    <lineage>
        <taxon>Bacteria</taxon>
        <taxon>Bacillati</taxon>
        <taxon>Actinomycetota</taxon>
        <taxon>Actinomycetes</taxon>
        <taxon>Kitasatosporales</taxon>
        <taxon>Streptomycetaceae</taxon>
        <taxon>Streptomyces</taxon>
    </lineage>
</organism>
<name>A0ABN0XP14_9ACTN</name>
<evidence type="ECO:0000313" key="1">
    <source>
        <dbReference type="EMBL" id="GAA0369241.1"/>
    </source>
</evidence>
<keyword evidence="2" id="KW-1185">Reference proteome</keyword>
<gene>
    <name evidence="1" type="ORF">GCM10010319_53940</name>
</gene>
<dbReference type="EMBL" id="BAAABW010000026">
    <property type="protein sequence ID" value="GAA0369241.1"/>
    <property type="molecule type" value="Genomic_DNA"/>
</dbReference>
<proteinExistence type="predicted"/>
<accession>A0ABN0XP14</accession>
<protein>
    <recommendedName>
        <fullName evidence="3">Thioredoxin-like fold domain-containing protein</fullName>
    </recommendedName>
</protein>
<evidence type="ECO:0000313" key="2">
    <source>
        <dbReference type="Proteomes" id="UP001500063"/>
    </source>
</evidence>
<dbReference type="Proteomes" id="UP001500063">
    <property type="component" value="Unassembled WGS sequence"/>
</dbReference>
<evidence type="ECO:0008006" key="3">
    <source>
        <dbReference type="Google" id="ProtNLM"/>
    </source>
</evidence>
<reference evidence="1 2" key="1">
    <citation type="journal article" date="2019" name="Int. J. Syst. Evol. Microbiol.">
        <title>The Global Catalogue of Microorganisms (GCM) 10K type strain sequencing project: providing services to taxonomists for standard genome sequencing and annotation.</title>
        <authorList>
            <consortium name="The Broad Institute Genomics Platform"/>
            <consortium name="The Broad Institute Genome Sequencing Center for Infectious Disease"/>
            <person name="Wu L."/>
            <person name="Ma J."/>
        </authorList>
    </citation>
    <scope>NUCLEOTIDE SEQUENCE [LARGE SCALE GENOMIC DNA]</scope>
    <source>
        <strain evidence="1 2">JCM 4565</strain>
    </source>
</reference>